<evidence type="ECO:0000256" key="7">
    <source>
        <dbReference type="ARBA" id="ARBA00023170"/>
    </source>
</evidence>
<evidence type="ECO:0000313" key="11">
    <source>
        <dbReference type="EMBL" id="VAW70749.1"/>
    </source>
</evidence>
<dbReference type="GO" id="GO:0009279">
    <property type="term" value="C:cell outer membrane"/>
    <property type="evidence" value="ECO:0007669"/>
    <property type="project" value="UniProtKB-SubCell"/>
</dbReference>
<evidence type="ECO:0000259" key="10">
    <source>
        <dbReference type="Pfam" id="PF07715"/>
    </source>
</evidence>
<dbReference type="AlphaFoldDB" id="A0A3B0Y9B4"/>
<accession>A0A3B0Y9B4</accession>
<dbReference type="Gene3D" id="2.170.130.10">
    <property type="entry name" value="TonB-dependent receptor, plug domain"/>
    <property type="match status" value="1"/>
</dbReference>
<dbReference type="InterPro" id="IPR037066">
    <property type="entry name" value="Plug_dom_sf"/>
</dbReference>
<dbReference type="InterPro" id="IPR012910">
    <property type="entry name" value="Plug_dom"/>
</dbReference>
<proteinExistence type="predicted"/>
<dbReference type="GO" id="GO:0044718">
    <property type="term" value="P:siderophore transmembrane transport"/>
    <property type="evidence" value="ECO:0007669"/>
    <property type="project" value="TreeGrafter"/>
</dbReference>
<comment type="subcellular location">
    <subcellularLocation>
        <location evidence="1">Cell outer membrane</location>
        <topology evidence="1">Multi-pass membrane protein</topology>
    </subcellularLocation>
</comment>
<dbReference type="Pfam" id="PF07715">
    <property type="entry name" value="Plug"/>
    <property type="match status" value="1"/>
</dbReference>
<evidence type="ECO:0000256" key="2">
    <source>
        <dbReference type="ARBA" id="ARBA00022448"/>
    </source>
</evidence>
<evidence type="ECO:0000256" key="8">
    <source>
        <dbReference type="ARBA" id="ARBA00023237"/>
    </source>
</evidence>
<keyword evidence="8" id="KW-0998">Cell outer membrane</keyword>
<dbReference type="Gene3D" id="2.40.170.20">
    <property type="entry name" value="TonB-dependent receptor, beta-barrel domain"/>
    <property type="match status" value="1"/>
</dbReference>
<feature type="domain" description="TonB-dependent receptor plug" evidence="10">
    <location>
        <begin position="49"/>
        <end position="160"/>
    </location>
</feature>
<dbReference type="PROSITE" id="PS52016">
    <property type="entry name" value="TONB_DEPENDENT_REC_3"/>
    <property type="match status" value="1"/>
</dbReference>
<dbReference type="PANTHER" id="PTHR30069:SF29">
    <property type="entry name" value="HEMOGLOBIN AND HEMOGLOBIN-HAPTOGLOBIN-BINDING PROTEIN 1-RELATED"/>
    <property type="match status" value="1"/>
</dbReference>
<keyword evidence="6" id="KW-0472">Membrane</keyword>
<dbReference type="InterPro" id="IPR000531">
    <property type="entry name" value="Beta-barrel_TonB"/>
</dbReference>
<dbReference type="InterPro" id="IPR039426">
    <property type="entry name" value="TonB-dep_rcpt-like"/>
</dbReference>
<reference evidence="11" key="1">
    <citation type="submission" date="2018-06" db="EMBL/GenBank/DDBJ databases">
        <authorList>
            <person name="Zhirakovskaya E."/>
        </authorList>
    </citation>
    <scope>NUCLEOTIDE SEQUENCE</scope>
</reference>
<keyword evidence="4" id="KW-0732">Signal</keyword>
<dbReference type="EMBL" id="UOFI01000207">
    <property type="protein sequence ID" value="VAW70749.1"/>
    <property type="molecule type" value="Genomic_DNA"/>
</dbReference>
<dbReference type="CDD" id="cd01347">
    <property type="entry name" value="ligand_gated_channel"/>
    <property type="match status" value="1"/>
</dbReference>
<keyword evidence="7 11" id="KW-0675">Receptor</keyword>
<keyword evidence="3" id="KW-0812">Transmembrane</keyword>
<dbReference type="SUPFAM" id="SSF56935">
    <property type="entry name" value="Porins"/>
    <property type="match status" value="1"/>
</dbReference>
<evidence type="ECO:0000256" key="1">
    <source>
        <dbReference type="ARBA" id="ARBA00004571"/>
    </source>
</evidence>
<name>A0A3B0Y9B4_9ZZZZ</name>
<evidence type="ECO:0000256" key="4">
    <source>
        <dbReference type="ARBA" id="ARBA00022729"/>
    </source>
</evidence>
<dbReference type="InterPro" id="IPR036942">
    <property type="entry name" value="Beta-barrel_TonB_sf"/>
</dbReference>
<evidence type="ECO:0000259" key="9">
    <source>
        <dbReference type="Pfam" id="PF00593"/>
    </source>
</evidence>
<evidence type="ECO:0000256" key="6">
    <source>
        <dbReference type="ARBA" id="ARBA00023136"/>
    </source>
</evidence>
<dbReference type="GO" id="GO:0015344">
    <property type="term" value="F:siderophore uptake transmembrane transporter activity"/>
    <property type="evidence" value="ECO:0007669"/>
    <property type="project" value="TreeGrafter"/>
</dbReference>
<keyword evidence="5" id="KW-0798">TonB box</keyword>
<sequence>MRGLICVILVFISTHLCAISKQEDFFNMSLEELLQVEIYGSTLTPENIKTVPSAVSVFTQQEISRMGLDTLGELMNLVPGFQSYRSSGSSLATPFSSRGRRIGNTPAEILVMIDGQRYDSPQNSGSSTLAPNYPLKYIDRVEFIRGPGAAVYGSNAMTGVINIVTRSDVNELSVSYGSLERRQIYLQTSTQLGNMTLDLFGHIETDNGETYNVEDTFSNNRIDTSDPRTLTDLNLKLNWQNTQLNIRHNQFKVENFYELNAISNGFNARDGQISSASLQHNFNWQAVESYLWLSFNHVGFTLSTQFTAPGDLAPISNPSSNDALFMRADFNNYTEARVQLHNDWKINNLSSLQFGLELRRIDAPQAIASNNFDLRDLANQTIPVRYYGNLLPTTPVQASSKRDIIGLYGQYQRELFQATYLTLGLRFDDFSEIGSQTSPRIGVVHELNDHHSLKLLYGEAFRAPSESELNLLNNPIILGNPELKPETVQSWDLIWIGQWTQTGLSLGYFENHFDDSIVLVDIGNGTSQYKNMSQDPTQGIELELSHELNTAWLLRFNLTHFTAKPDLSFREADHLGSFSINYQSHKWNANLISSYTGKRKSSIEGDINKRITLDDYWQLFAKLNYNITDDLSLFLQVKNLQNKKYVTPTATSSLNEGTPNRGQELLAGLDWKF</sequence>
<dbReference type="PANTHER" id="PTHR30069">
    <property type="entry name" value="TONB-DEPENDENT OUTER MEMBRANE RECEPTOR"/>
    <property type="match status" value="1"/>
</dbReference>
<feature type="domain" description="TonB-dependent receptor-like beta-barrel" evidence="9">
    <location>
        <begin position="213"/>
        <end position="640"/>
    </location>
</feature>
<organism evidence="11">
    <name type="scientific">hydrothermal vent metagenome</name>
    <dbReference type="NCBI Taxonomy" id="652676"/>
    <lineage>
        <taxon>unclassified sequences</taxon>
        <taxon>metagenomes</taxon>
        <taxon>ecological metagenomes</taxon>
    </lineage>
</organism>
<protein>
    <submittedName>
        <fullName evidence="11">TonB-dependent receptor Outer membrane receptor for ferrienterochelin and colicins</fullName>
    </submittedName>
</protein>
<gene>
    <name evidence="11" type="ORF">MNBD_GAMMA09-2466</name>
</gene>
<keyword evidence="2" id="KW-0813">Transport</keyword>
<evidence type="ECO:0000256" key="5">
    <source>
        <dbReference type="ARBA" id="ARBA00023077"/>
    </source>
</evidence>
<evidence type="ECO:0000256" key="3">
    <source>
        <dbReference type="ARBA" id="ARBA00022692"/>
    </source>
</evidence>
<dbReference type="Pfam" id="PF00593">
    <property type="entry name" value="TonB_dep_Rec_b-barrel"/>
    <property type="match status" value="1"/>
</dbReference>